<organism evidence="1 2">
    <name type="scientific">Symmachiella macrocystis</name>
    <dbReference type="NCBI Taxonomy" id="2527985"/>
    <lineage>
        <taxon>Bacteria</taxon>
        <taxon>Pseudomonadati</taxon>
        <taxon>Planctomycetota</taxon>
        <taxon>Planctomycetia</taxon>
        <taxon>Planctomycetales</taxon>
        <taxon>Planctomycetaceae</taxon>
        <taxon>Symmachiella</taxon>
    </lineage>
</organism>
<dbReference type="RefSeq" id="WP_146372444.1">
    <property type="nucleotide sequence ID" value="NZ_SJPP01000002.1"/>
</dbReference>
<proteinExistence type="predicted"/>
<evidence type="ECO:0000313" key="1">
    <source>
        <dbReference type="EMBL" id="TWU08623.1"/>
    </source>
</evidence>
<dbReference type="Gene3D" id="3.20.20.140">
    <property type="entry name" value="Metal-dependent hydrolases"/>
    <property type="match status" value="1"/>
</dbReference>
<dbReference type="AlphaFoldDB" id="A0A5C6B967"/>
<dbReference type="OrthoDB" id="543560at2"/>
<keyword evidence="2" id="KW-1185">Reference proteome</keyword>
<protein>
    <recommendedName>
        <fullName evidence="3">PHP domain protein</fullName>
    </recommendedName>
</protein>
<reference evidence="1 2" key="1">
    <citation type="submission" date="2019-02" db="EMBL/GenBank/DDBJ databases">
        <title>Deep-cultivation of Planctomycetes and their phenomic and genomic characterization uncovers novel biology.</title>
        <authorList>
            <person name="Wiegand S."/>
            <person name="Jogler M."/>
            <person name="Boedeker C."/>
            <person name="Pinto D."/>
            <person name="Vollmers J."/>
            <person name="Rivas-Marin E."/>
            <person name="Kohn T."/>
            <person name="Peeters S.H."/>
            <person name="Heuer A."/>
            <person name="Rast P."/>
            <person name="Oberbeckmann S."/>
            <person name="Bunk B."/>
            <person name="Jeske O."/>
            <person name="Meyerdierks A."/>
            <person name="Storesund J.E."/>
            <person name="Kallscheuer N."/>
            <person name="Luecker S."/>
            <person name="Lage O.M."/>
            <person name="Pohl T."/>
            <person name="Merkel B.J."/>
            <person name="Hornburger P."/>
            <person name="Mueller R.-W."/>
            <person name="Bruemmer F."/>
            <person name="Labrenz M."/>
            <person name="Spormann A.M."/>
            <person name="Op Den Camp H."/>
            <person name="Overmann J."/>
            <person name="Amann R."/>
            <person name="Jetten M.S.M."/>
            <person name="Mascher T."/>
            <person name="Medema M.H."/>
            <person name="Devos D.P."/>
            <person name="Kaster A.-K."/>
            <person name="Ovreas L."/>
            <person name="Rohde M."/>
            <person name="Galperin M.Y."/>
            <person name="Jogler C."/>
        </authorList>
    </citation>
    <scope>NUCLEOTIDE SEQUENCE [LARGE SCALE GENOMIC DNA]</scope>
    <source>
        <strain evidence="1 2">CA54</strain>
    </source>
</reference>
<evidence type="ECO:0000313" key="2">
    <source>
        <dbReference type="Proteomes" id="UP000320735"/>
    </source>
</evidence>
<comment type="caution">
    <text evidence="1">The sequence shown here is derived from an EMBL/GenBank/DDBJ whole genome shotgun (WGS) entry which is preliminary data.</text>
</comment>
<dbReference type="Pfam" id="PF12228">
    <property type="entry name" value="DUF3604"/>
    <property type="match status" value="1"/>
</dbReference>
<name>A0A5C6B967_9PLAN</name>
<dbReference type="InterPro" id="IPR022028">
    <property type="entry name" value="DUF3604"/>
</dbReference>
<dbReference type="Proteomes" id="UP000320735">
    <property type="component" value="Unassembled WGS sequence"/>
</dbReference>
<dbReference type="SUPFAM" id="SSF89550">
    <property type="entry name" value="PHP domain-like"/>
    <property type="match status" value="1"/>
</dbReference>
<sequence>MNSYARYQTFFGDIHNHCGISYAHGSLEDALNNARQRLDFVSVTGHAHWPDMPEPDEEIQYIIDFHEKGFAKLKAGWNEMMETLRSFDQQGSFVVFPGFEVHFTATGDRNIVYRDLSGEILYPTDLDDLHAQLRRLREQGIDSIAQPHHVGYRTGTRGIDWGSFSDGFAPFVEMLSMHGCSESNENTRPFLHSMGPSDFESTIQRGLERGLVFGFSGGTDHHSAHPGSYGHGLTGVWAEQLTRDGIWDALTNRRMYALTGDKMDVRFTVNDAPMGAVTSASQKRKVAFDVEAGAAIDCVDILRDGQLVRRFSQYEIDSSLAADTIRTKLFLEVGWGVRHKSTDWLIEFGISDGTITSVEPRFRGFEVVSPTEATEVDTCFHSRVVEASERSVVFQTRTSGNPNNSTPAMQGLCLLVAVPRTAVVKAVLNGNYVEWPIEALTAGARTGHLGSIDSAAWRFHRAPLEHEWRWAGEWVDERDGDSSYYLRIRQRNDQWAWTSPVFLR</sequence>
<evidence type="ECO:0008006" key="3">
    <source>
        <dbReference type="Google" id="ProtNLM"/>
    </source>
</evidence>
<accession>A0A5C6B967</accession>
<gene>
    <name evidence="1" type="ORF">CA54_38570</name>
</gene>
<dbReference type="EMBL" id="SJPP01000002">
    <property type="protein sequence ID" value="TWU08623.1"/>
    <property type="molecule type" value="Genomic_DNA"/>
</dbReference>
<dbReference type="InterPro" id="IPR016195">
    <property type="entry name" value="Pol/histidinol_Pase-like"/>
</dbReference>